<dbReference type="EMBL" id="BART01028905">
    <property type="protein sequence ID" value="GAG94703.1"/>
    <property type="molecule type" value="Genomic_DNA"/>
</dbReference>
<comment type="caution">
    <text evidence="1">The sequence shown here is derived from an EMBL/GenBank/DDBJ whole genome shotgun (WGS) entry which is preliminary data.</text>
</comment>
<gene>
    <name evidence="1" type="ORF">S01H4_50843</name>
</gene>
<protein>
    <recommendedName>
        <fullName evidence="2">Ribbon-helix-helix protein CopG domain-containing protein</fullName>
    </recommendedName>
</protein>
<name>X1CEL3_9ZZZZ</name>
<evidence type="ECO:0008006" key="2">
    <source>
        <dbReference type="Google" id="ProtNLM"/>
    </source>
</evidence>
<organism evidence="1">
    <name type="scientific">marine sediment metagenome</name>
    <dbReference type="NCBI Taxonomy" id="412755"/>
    <lineage>
        <taxon>unclassified sequences</taxon>
        <taxon>metagenomes</taxon>
        <taxon>ecological metagenomes</taxon>
    </lineage>
</organism>
<dbReference type="AlphaFoldDB" id="X1CEL3"/>
<reference evidence="1" key="1">
    <citation type="journal article" date="2014" name="Front. Microbiol.">
        <title>High frequency of phylogenetically diverse reductive dehalogenase-homologous genes in deep subseafloor sedimentary metagenomes.</title>
        <authorList>
            <person name="Kawai M."/>
            <person name="Futagami T."/>
            <person name="Toyoda A."/>
            <person name="Takaki Y."/>
            <person name="Nishi S."/>
            <person name="Hori S."/>
            <person name="Arai W."/>
            <person name="Tsubouchi T."/>
            <person name="Morono Y."/>
            <person name="Uchiyama I."/>
            <person name="Ito T."/>
            <person name="Fujiyama A."/>
            <person name="Inagaki F."/>
            <person name="Takami H."/>
        </authorList>
    </citation>
    <scope>NUCLEOTIDE SEQUENCE</scope>
    <source>
        <strain evidence="1">Expedition CK06-06</strain>
    </source>
</reference>
<accession>X1CEL3</accession>
<sequence length="64" mass="7479">MADRVTLGIKVSQDLKKLIDMYLDTDPTYVNISEFARSAFREKIKKDTPWLYEKISRPDKSPTN</sequence>
<proteinExistence type="predicted"/>
<evidence type="ECO:0000313" key="1">
    <source>
        <dbReference type="EMBL" id="GAG94703.1"/>
    </source>
</evidence>